<evidence type="ECO:0000256" key="3">
    <source>
        <dbReference type="ARBA" id="ARBA00022729"/>
    </source>
</evidence>
<dbReference type="PROSITE" id="PS51473">
    <property type="entry name" value="GNK2"/>
    <property type="match status" value="2"/>
</dbReference>
<accession>A0A2U1KNU5</accession>
<dbReference type="OrthoDB" id="1097929at2759"/>
<feature type="transmembrane region" description="Helical" evidence="9">
    <location>
        <begin position="6"/>
        <end position="30"/>
    </location>
</feature>
<protein>
    <submittedName>
        <fullName evidence="11">Gnk2-like domain-containing protein</fullName>
    </submittedName>
</protein>
<keyword evidence="2" id="KW-0945">Host-virus interaction</keyword>
<keyword evidence="5" id="KW-0965">Cell junction</keyword>
<keyword evidence="12" id="KW-1185">Reference proteome</keyword>
<evidence type="ECO:0000259" key="10">
    <source>
        <dbReference type="PROSITE" id="PS51473"/>
    </source>
</evidence>
<dbReference type="AlphaFoldDB" id="A0A2U1KNU5"/>
<organism evidence="11 12">
    <name type="scientific">Artemisia annua</name>
    <name type="common">Sweet wormwood</name>
    <dbReference type="NCBI Taxonomy" id="35608"/>
    <lineage>
        <taxon>Eukaryota</taxon>
        <taxon>Viridiplantae</taxon>
        <taxon>Streptophyta</taxon>
        <taxon>Embryophyta</taxon>
        <taxon>Tracheophyta</taxon>
        <taxon>Spermatophyta</taxon>
        <taxon>Magnoliopsida</taxon>
        <taxon>eudicotyledons</taxon>
        <taxon>Gunneridae</taxon>
        <taxon>Pentapetalae</taxon>
        <taxon>asterids</taxon>
        <taxon>campanulids</taxon>
        <taxon>Asterales</taxon>
        <taxon>Asteraceae</taxon>
        <taxon>Asteroideae</taxon>
        <taxon>Anthemideae</taxon>
        <taxon>Artemisiinae</taxon>
        <taxon>Artemisia</taxon>
    </lineage>
</organism>
<evidence type="ECO:0000256" key="5">
    <source>
        <dbReference type="ARBA" id="ARBA00022949"/>
    </source>
</evidence>
<evidence type="ECO:0000256" key="6">
    <source>
        <dbReference type="ARBA" id="ARBA00023157"/>
    </source>
</evidence>
<dbReference type="Proteomes" id="UP000245207">
    <property type="component" value="Unassembled WGS sequence"/>
</dbReference>
<feature type="transmembrane region" description="Helical" evidence="9">
    <location>
        <begin position="262"/>
        <end position="287"/>
    </location>
</feature>
<keyword evidence="6" id="KW-1015">Disulfide bond</keyword>
<evidence type="ECO:0000256" key="1">
    <source>
        <dbReference type="ARBA" id="ARBA00004251"/>
    </source>
</evidence>
<comment type="similarity">
    <text evidence="8">Belongs to the cysteine-rich repeat secretory protein family. Plasmodesmata-located proteins (PDLD) subfamily.</text>
</comment>
<evidence type="ECO:0000256" key="9">
    <source>
        <dbReference type="SAM" id="Phobius"/>
    </source>
</evidence>
<comment type="caution">
    <text evidence="11">The sequence shown here is derived from an EMBL/GenBank/DDBJ whole genome shotgun (WGS) entry which is preliminary data.</text>
</comment>
<dbReference type="Pfam" id="PF01657">
    <property type="entry name" value="Stress-antifung"/>
    <property type="match status" value="2"/>
</dbReference>
<evidence type="ECO:0000256" key="7">
    <source>
        <dbReference type="ARBA" id="ARBA00024184"/>
    </source>
</evidence>
<comment type="subcellular location">
    <subcellularLocation>
        <location evidence="7">Cell junction</location>
        <location evidence="7">Plasmodesma</location>
    </subcellularLocation>
    <subcellularLocation>
        <location evidence="1">Cell membrane</location>
        <topology evidence="1">Single-pass type I membrane protein</topology>
    </subcellularLocation>
</comment>
<sequence>MYETPSIIVPILSLIFGVISVSAANSLVYYKCSQLYFTPMTLYESNVNSLFTSLVDSASICNFNTLKISPSDSSQSNDLYGLFQCRGDLNLSNCRDCVANSLSQLRTTCPLSTSGTLLSEGCFVKYDNTSSLGVEDKMEVFKRCGPSVGYNSDGMATIDKALTHLTTDNQQYFRAGGYGGVNGVAQCTQDITLDACEDCLLEARARLRSECETSIWSDMYLGSCYIRYGNQDNSTSDYNDNDDDDRDHKRNRKPKLKQVRRLAITIGSSVVGVVSSVGIVAVGIIIYKKRKEGICIAHTCPIPHPHCEVLVIQDEPYGSSWLRLIPYVTRFDMDISFDIATCRLQPLWFRGFRLVLKLSNRTNVSDCPPSLYVSDASSRRSTYIECCLYVVVAFFFTFTKRGCPSDKDKLQLGEASFSDEAFSQIMGKTPQNPNCRRVTDLPPYTGISGHKFVYEMVNHDVSRWWVSGFVYEAILGTPVTCQVYTRWWVYGFGEPRCKRDQVNCIKMVGFWVWYTGYMSVTRCYPEIRARIELLLNLLIYGMFPVSRVKVHFHWNFNCYFLLTFCRKGLVLYDILEGSNIEGLVSLDFAAPTMFLGWIDPEPNEVVIGKIGPIVICGLGERSHQLENNDAEREHF</sequence>
<dbReference type="GO" id="GO:0005886">
    <property type="term" value="C:plasma membrane"/>
    <property type="evidence" value="ECO:0007669"/>
    <property type="project" value="UniProtKB-SubCell"/>
</dbReference>
<dbReference type="PANTHER" id="PTHR32080:SF66">
    <property type="entry name" value="GNK2-LIKE DOMAIN-CONTAINING PROTEIN"/>
    <property type="match status" value="1"/>
</dbReference>
<feature type="domain" description="Gnk2-homologous" evidence="10">
    <location>
        <begin position="136"/>
        <end position="233"/>
    </location>
</feature>
<reference evidence="11 12" key="1">
    <citation type="journal article" date="2018" name="Mol. Plant">
        <title>The genome of Artemisia annua provides insight into the evolution of Asteraceae family and artemisinin biosynthesis.</title>
        <authorList>
            <person name="Shen Q."/>
            <person name="Zhang L."/>
            <person name="Liao Z."/>
            <person name="Wang S."/>
            <person name="Yan T."/>
            <person name="Shi P."/>
            <person name="Liu M."/>
            <person name="Fu X."/>
            <person name="Pan Q."/>
            <person name="Wang Y."/>
            <person name="Lv Z."/>
            <person name="Lu X."/>
            <person name="Zhang F."/>
            <person name="Jiang W."/>
            <person name="Ma Y."/>
            <person name="Chen M."/>
            <person name="Hao X."/>
            <person name="Li L."/>
            <person name="Tang Y."/>
            <person name="Lv G."/>
            <person name="Zhou Y."/>
            <person name="Sun X."/>
            <person name="Brodelius P.E."/>
            <person name="Rose J.K.C."/>
            <person name="Tang K."/>
        </authorList>
    </citation>
    <scope>NUCLEOTIDE SEQUENCE [LARGE SCALE GENOMIC DNA]</scope>
    <source>
        <strain evidence="12">cv. Huhao1</strain>
        <tissue evidence="11">Leaf</tissue>
    </source>
</reference>
<name>A0A2U1KNU5_ARTAN</name>
<evidence type="ECO:0000256" key="8">
    <source>
        <dbReference type="ARBA" id="ARBA00038393"/>
    </source>
</evidence>
<evidence type="ECO:0000256" key="2">
    <source>
        <dbReference type="ARBA" id="ARBA00022581"/>
    </source>
</evidence>
<keyword evidence="4" id="KW-0677">Repeat</keyword>
<dbReference type="STRING" id="35608.A0A2U1KNU5"/>
<dbReference type="CDD" id="cd23509">
    <property type="entry name" value="Gnk2-like"/>
    <property type="match status" value="2"/>
</dbReference>
<evidence type="ECO:0000256" key="4">
    <source>
        <dbReference type="ARBA" id="ARBA00022737"/>
    </source>
</evidence>
<keyword evidence="3" id="KW-0732">Signal</keyword>
<gene>
    <name evidence="11" type="ORF">CTI12_AA581840</name>
</gene>
<keyword evidence="9" id="KW-1133">Transmembrane helix</keyword>
<keyword evidence="9" id="KW-0812">Transmembrane</keyword>
<dbReference type="InterPro" id="IPR002902">
    <property type="entry name" value="GNK2"/>
</dbReference>
<dbReference type="GO" id="GO:0009506">
    <property type="term" value="C:plasmodesma"/>
    <property type="evidence" value="ECO:0007669"/>
    <property type="project" value="UniProtKB-SubCell"/>
</dbReference>
<feature type="domain" description="Gnk2-homologous" evidence="10">
    <location>
        <begin position="25"/>
        <end position="131"/>
    </location>
</feature>
<dbReference type="InterPro" id="IPR038408">
    <property type="entry name" value="GNK2_sf"/>
</dbReference>
<dbReference type="Gene3D" id="3.30.430.20">
    <property type="entry name" value="Gnk2 domain, C-X8-C-X2-C motif"/>
    <property type="match status" value="2"/>
</dbReference>
<dbReference type="PANTHER" id="PTHR32080">
    <property type="entry name" value="ANTIFUNGAL PROTEIN GINKBILOBIN-2-LIKE"/>
    <property type="match status" value="1"/>
</dbReference>
<dbReference type="EMBL" id="PKPP01015692">
    <property type="protein sequence ID" value="PWA38388.1"/>
    <property type="molecule type" value="Genomic_DNA"/>
</dbReference>
<evidence type="ECO:0000313" key="11">
    <source>
        <dbReference type="EMBL" id="PWA38388.1"/>
    </source>
</evidence>
<dbReference type="InterPro" id="IPR051378">
    <property type="entry name" value="Cell2Cell_Antifungal"/>
</dbReference>
<proteinExistence type="inferred from homology"/>
<dbReference type="GO" id="GO:0042742">
    <property type="term" value="P:defense response to bacterium"/>
    <property type="evidence" value="ECO:0007669"/>
    <property type="project" value="TreeGrafter"/>
</dbReference>
<evidence type="ECO:0000313" key="12">
    <source>
        <dbReference type="Proteomes" id="UP000245207"/>
    </source>
</evidence>
<keyword evidence="9" id="KW-0472">Membrane</keyword>